<dbReference type="PANTHER" id="PTHR35792">
    <property type="entry name" value="GENERAL STRESS PROTEIN"/>
    <property type="match status" value="1"/>
</dbReference>
<dbReference type="Pfam" id="PF12732">
    <property type="entry name" value="YtxH"/>
    <property type="match status" value="1"/>
</dbReference>
<keyword evidence="3" id="KW-1185">Reference proteome</keyword>
<reference evidence="2" key="1">
    <citation type="submission" date="2020-11" db="EMBL/GenBank/DDBJ databases">
        <title>Bacterial whole genome sequence for Panacibacter sp. DH6.</title>
        <authorList>
            <person name="Le V."/>
            <person name="Ko S."/>
            <person name="Ahn C.-Y."/>
            <person name="Oh H.-M."/>
        </authorList>
    </citation>
    <scope>NUCLEOTIDE SEQUENCE</scope>
    <source>
        <strain evidence="2">DH6</strain>
    </source>
</reference>
<comment type="caution">
    <text evidence="2">The sequence shown here is derived from an EMBL/GenBank/DDBJ whole genome shotgun (WGS) entry which is preliminary data.</text>
</comment>
<name>A0A931E1X3_9BACT</name>
<dbReference type="Gene3D" id="1.20.120.20">
    <property type="entry name" value="Apolipoprotein"/>
    <property type="match status" value="1"/>
</dbReference>
<evidence type="ECO:0000256" key="1">
    <source>
        <dbReference type="SAM" id="Phobius"/>
    </source>
</evidence>
<feature type="transmembrane region" description="Helical" evidence="1">
    <location>
        <begin position="6"/>
        <end position="22"/>
    </location>
</feature>
<dbReference type="RefSeq" id="WP_196990027.1">
    <property type="nucleotide sequence ID" value="NZ_JADWYR010000001.1"/>
</dbReference>
<evidence type="ECO:0000313" key="3">
    <source>
        <dbReference type="Proteomes" id="UP000628448"/>
    </source>
</evidence>
<keyword evidence="1" id="KW-0812">Transmembrane</keyword>
<sequence length="87" mass="9248">MHLATFIRGISIGFIVGVLFAPDSGKATRRKLSGVATDIKEDFEETYDDISSNVKQKVDKVKHKAADVADRAGSTIEDIGASVAGNP</sequence>
<evidence type="ECO:0000313" key="2">
    <source>
        <dbReference type="EMBL" id="MBG9376005.1"/>
    </source>
</evidence>
<protein>
    <submittedName>
        <fullName evidence="2">YtxH domain-containing protein</fullName>
    </submittedName>
</protein>
<dbReference type="InterPro" id="IPR024623">
    <property type="entry name" value="YtxH"/>
</dbReference>
<dbReference type="InterPro" id="IPR052928">
    <property type="entry name" value="Desiccation-related_membrane"/>
</dbReference>
<organism evidence="2 3">
    <name type="scientific">Panacibacter microcysteis</name>
    <dbReference type="NCBI Taxonomy" id="2793269"/>
    <lineage>
        <taxon>Bacteria</taxon>
        <taxon>Pseudomonadati</taxon>
        <taxon>Bacteroidota</taxon>
        <taxon>Chitinophagia</taxon>
        <taxon>Chitinophagales</taxon>
        <taxon>Chitinophagaceae</taxon>
        <taxon>Panacibacter</taxon>
    </lineage>
</organism>
<proteinExistence type="predicted"/>
<dbReference type="EMBL" id="JADWYR010000001">
    <property type="protein sequence ID" value="MBG9376005.1"/>
    <property type="molecule type" value="Genomic_DNA"/>
</dbReference>
<gene>
    <name evidence="2" type="ORF">I5907_07150</name>
</gene>
<keyword evidence="1" id="KW-1133">Transmembrane helix</keyword>
<accession>A0A931E1X3</accession>
<dbReference type="AlphaFoldDB" id="A0A931E1X3"/>
<dbReference type="Proteomes" id="UP000628448">
    <property type="component" value="Unassembled WGS sequence"/>
</dbReference>
<keyword evidence="1" id="KW-0472">Membrane</keyword>
<dbReference type="PANTHER" id="PTHR35792:SF2">
    <property type="entry name" value="GENERAL STRESS PROTEIN"/>
    <property type="match status" value="1"/>
</dbReference>